<comment type="pathway">
    <text evidence="3">Quinol/quinone metabolism; 1,4-dihydroxy-2-naphthoate biosynthesis; 1,4-dihydroxy-2-naphthoate from chorismate: step 3/7.</text>
</comment>
<dbReference type="RefSeq" id="WP_284057142.1">
    <property type="nucleotide sequence ID" value="NZ_JAMSLR010000005.1"/>
</dbReference>
<evidence type="ECO:0000313" key="5">
    <source>
        <dbReference type="EMBL" id="MCM8749362.1"/>
    </source>
</evidence>
<evidence type="ECO:0000256" key="1">
    <source>
        <dbReference type="ARBA" id="ARBA00022428"/>
    </source>
</evidence>
<comment type="pathway">
    <text evidence="3">Quinol/quinone metabolism; menaquinone biosynthesis.</text>
</comment>
<evidence type="ECO:0000313" key="6">
    <source>
        <dbReference type="Proteomes" id="UP001165306"/>
    </source>
</evidence>
<evidence type="ECO:0000256" key="3">
    <source>
        <dbReference type="HAMAP-Rule" id="MF_01660"/>
    </source>
</evidence>
<keyword evidence="6" id="KW-1185">Reference proteome</keyword>
<comment type="catalytic activity">
    <reaction evidence="3">
        <text>5-enolpyruvoyl-6-hydroxy-2-succinyl-cyclohex-3-ene-1-carboxylate = (1R,6R)-6-hydroxy-2-succinyl-cyclohexa-2,4-diene-1-carboxylate + pyruvate</text>
        <dbReference type="Rhea" id="RHEA:25597"/>
        <dbReference type="ChEBI" id="CHEBI:15361"/>
        <dbReference type="ChEBI" id="CHEBI:58689"/>
        <dbReference type="ChEBI" id="CHEBI:58818"/>
        <dbReference type="EC" id="4.2.99.20"/>
    </reaction>
</comment>
<dbReference type="PANTHER" id="PTHR42916">
    <property type="entry name" value="2-SUCCINYL-5-ENOLPYRUVYL-6-HYDROXY-3-CYCLOHEXENE-1-CARBOXYLATE SYNTHASE"/>
    <property type="match status" value="1"/>
</dbReference>
<comment type="caution">
    <text evidence="5">The sequence shown here is derived from an EMBL/GenBank/DDBJ whole genome shotgun (WGS) entry which is preliminary data.</text>
</comment>
<dbReference type="EMBL" id="JAMSLR010000005">
    <property type="protein sequence ID" value="MCM8749362.1"/>
    <property type="molecule type" value="Genomic_DNA"/>
</dbReference>
<dbReference type="PRINTS" id="PR00412">
    <property type="entry name" value="EPOXHYDRLASE"/>
</dbReference>
<keyword evidence="1 3" id="KW-0474">Menaquinone biosynthesis</keyword>
<dbReference type="GO" id="GO:0070205">
    <property type="term" value="F:2-succinyl-6-hydroxy-2,4-cyclohexadiene-1-carboxylate synthase activity"/>
    <property type="evidence" value="ECO:0007669"/>
    <property type="project" value="UniProtKB-UniRule"/>
</dbReference>
<proteinExistence type="inferred from homology"/>
<dbReference type="EC" id="4.2.99.20" evidence="3"/>
<dbReference type="InterPro" id="IPR022485">
    <property type="entry name" value="SHCHC_synthase_MenH"/>
</dbReference>
<dbReference type="Gene3D" id="3.40.50.1820">
    <property type="entry name" value="alpha/beta hydrolase"/>
    <property type="match status" value="1"/>
</dbReference>
<dbReference type="AlphaFoldDB" id="A0AA41WCD3"/>
<dbReference type="SUPFAM" id="SSF53474">
    <property type="entry name" value="alpha/beta-Hydrolases"/>
    <property type="match status" value="1"/>
</dbReference>
<dbReference type="Proteomes" id="UP001165306">
    <property type="component" value="Unassembled WGS sequence"/>
</dbReference>
<dbReference type="InterPro" id="IPR029058">
    <property type="entry name" value="AB_hydrolase_fold"/>
</dbReference>
<comment type="subunit">
    <text evidence="3">Monomer.</text>
</comment>
<accession>A0AA41WCD3</accession>
<name>A0AA41WCD3_9BACT</name>
<keyword evidence="2 3" id="KW-0456">Lyase</keyword>
<evidence type="ECO:0000259" key="4">
    <source>
        <dbReference type="Pfam" id="PF00561"/>
    </source>
</evidence>
<comment type="function">
    <text evidence="3">Catalyzes a proton abstraction reaction that results in 2,5-elimination of pyruvate from 2-succinyl-5-enolpyruvyl-6-hydroxy-3-cyclohexene-1-carboxylate (SEPHCHC) and the formation of 2-succinyl-6-hydroxy-2,4-cyclohexadiene-1-carboxylate (SHCHC).</text>
</comment>
<dbReference type="GO" id="GO:0009234">
    <property type="term" value="P:menaquinone biosynthetic process"/>
    <property type="evidence" value="ECO:0007669"/>
    <property type="project" value="UniProtKB-UniRule"/>
</dbReference>
<protein>
    <recommendedName>
        <fullName evidence="3">Putative 2-succinyl-6-hydroxy-2,4-cyclohexadiene-1-carboxylate synthase</fullName>
        <shortName evidence="3">SHCHC synthase</shortName>
        <ecNumber evidence="3">4.2.99.20</ecNumber>
    </recommendedName>
</protein>
<dbReference type="InterPro" id="IPR000639">
    <property type="entry name" value="Epox_hydrolase-like"/>
</dbReference>
<gene>
    <name evidence="3 5" type="primary">menH</name>
    <name evidence="5" type="ORF">NET02_09410</name>
</gene>
<sequence length="273" mass="29315">MIVSVRGIEMHALVAGAGPALLLLHGFTGSAETWRPFFPELAAGWRVVAPDLIGHGRTAAPDDAARYRMDECVADLLALLDLLGVEEFAVLGYSMGGRVALHLALAVPERVRALVLESASPGITDPAERAERARSDEALAELIEREGIAAFVERWEGQSLFASQRSLPAEVRERLRAERLGQRPRGLANSLRGMGAGAMEPVWERLGELRLPALVLAGELDAKYVAIARAMGERLPQARVAIVPGAGHAVHLERPAQFLELVTAFLASDCGRG</sequence>
<reference evidence="5" key="1">
    <citation type="submission" date="2022-06" db="EMBL/GenBank/DDBJ databases">
        <title>CFH 74404 Thermomicrobiaceae sp.</title>
        <authorList>
            <person name="Ming H."/>
            <person name="Li W.-J."/>
            <person name="Zhao Z."/>
        </authorList>
    </citation>
    <scope>NUCLEOTIDE SEQUENCE</scope>
    <source>
        <strain evidence="5">CFH 74404</strain>
    </source>
</reference>
<organism evidence="5 6">
    <name type="scientific">Thermalbibacter longus</name>
    <dbReference type="NCBI Taxonomy" id="2951981"/>
    <lineage>
        <taxon>Bacteria</taxon>
        <taxon>Pseudomonadati</taxon>
        <taxon>Thermomicrobiota</taxon>
        <taxon>Thermomicrobia</taxon>
        <taxon>Thermomicrobiales</taxon>
        <taxon>Thermomicrobiaceae</taxon>
        <taxon>Thermalbibacter</taxon>
    </lineage>
</organism>
<dbReference type="Pfam" id="PF00561">
    <property type="entry name" value="Abhydrolase_1"/>
    <property type="match status" value="1"/>
</dbReference>
<dbReference type="NCBIfam" id="TIGR03695">
    <property type="entry name" value="menH_SHCHC"/>
    <property type="match status" value="1"/>
</dbReference>
<dbReference type="HAMAP" id="MF_01660">
    <property type="entry name" value="MenH"/>
    <property type="match status" value="1"/>
</dbReference>
<feature type="domain" description="AB hydrolase-1" evidence="4">
    <location>
        <begin position="19"/>
        <end position="255"/>
    </location>
</feature>
<dbReference type="PRINTS" id="PR00111">
    <property type="entry name" value="ABHYDROLASE"/>
</dbReference>
<dbReference type="PANTHER" id="PTHR42916:SF1">
    <property type="entry name" value="PROTEIN PHYLLO, CHLOROPLASTIC"/>
    <property type="match status" value="1"/>
</dbReference>
<comment type="similarity">
    <text evidence="3">Belongs to the AB hydrolase superfamily. MenH family.</text>
</comment>
<dbReference type="InterPro" id="IPR000073">
    <property type="entry name" value="AB_hydrolase_1"/>
</dbReference>
<evidence type="ECO:0000256" key="2">
    <source>
        <dbReference type="ARBA" id="ARBA00023239"/>
    </source>
</evidence>